<accession>A0A1W6CZ35</accession>
<keyword evidence="8" id="KW-1185">Reference proteome</keyword>
<evidence type="ECO:0000256" key="4">
    <source>
        <dbReference type="ARBA" id="ARBA00023172"/>
    </source>
</evidence>
<dbReference type="InterPro" id="IPR002104">
    <property type="entry name" value="Integrase_catalytic"/>
</dbReference>
<name>A0A1W6CZ35_9RHOB</name>
<dbReference type="PANTHER" id="PTHR30349:SF41">
    <property type="entry name" value="INTEGRASE_RECOMBINASE PROTEIN MJ0367-RELATED"/>
    <property type="match status" value="1"/>
</dbReference>
<keyword evidence="4" id="KW-0233">DNA recombination</keyword>
<feature type="compositionally biased region" description="Acidic residues" evidence="5">
    <location>
        <begin position="1"/>
        <end position="11"/>
    </location>
</feature>
<evidence type="ECO:0000256" key="1">
    <source>
        <dbReference type="ARBA" id="ARBA00008857"/>
    </source>
</evidence>
<dbReference type="GO" id="GO:0006310">
    <property type="term" value="P:DNA recombination"/>
    <property type="evidence" value="ECO:0007669"/>
    <property type="project" value="UniProtKB-KW"/>
</dbReference>
<evidence type="ECO:0000313" key="8">
    <source>
        <dbReference type="Proteomes" id="UP000193017"/>
    </source>
</evidence>
<dbReference type="AlphaFoldDB" id="A0A1W6CZ35"/>
<gene>
    <name evidence="7" type="ORF">B0A89_11085</name>
</gene>
<feature type="domain" description="Tyr recombinase" evidence="6">
    <location>
        <begin position="232"/>
        <end position="440"/>
    </location>
</feature>
<sequence>MLALDYEDAGGDPENARPGGHDFFFFFISGEEPDEEPEPPKKRHSRSASPKAPVAPSSPPDSAPLTPFGQSGPVKAVERPQRAAQTPQTPSGASPLIMDAVQRLSRVHKRTGRASDKSIEQFTGIAALFVEITGVDDVRAVRQHHIAAFVDAMDRLPPTYRRSAAERDKPIAAIIAEAEATGAETGLSAATVNRNLIQLGKVFKGAQSEGIRVDPSVNPSLLRRFEKKNAKDDRDPFTPDDVKRIFAAPVWTGAKSAKRRRDPGEIVVKDWLYWVPLIAAYTGARREEICGLETADIDEEDGVPVIIVRPNARRGLKNAQSQRRIPIHSHLIDLGFLDYVREQRMKDRTNLFHDLNRKSPKSQIGDSTAYLWRNIQNDMLGPQAKKSFHSFRHYAVQGLRAESDVEKHVRAELFGHLVGDIEDDRYGGRAPITALRAAVEALPRVF</sequence>
<evidence type="ECO:0000256" key="3">
    <source>
        <dbReference type="ARBA" id="ARBA00023125"/>
    </source>
</evidence>
<dbReference type="KEGG" id="pcon:B0A89_11085"/>
<dbReference type="Proteomes" id="UP000193017">
    <property type="component" value="Chromosome"/>
</dbReference>
<dbReference type="SUPFAM" id="SSF56349">
    <property type="entry name" value="DNA breaking-rejoining enzymes"/>
    <property type="match status" value="1"/>
</dbReference>
<dbReference type="GO" id="GO:0015074">
    <property type="term" value="P:DNA integration"/>
    <property type="evidence" value="ECO:0007669"/>
    <property type="project" value="UniProtKB-KW"/>
</dbReference>
<keyword evidence="2" id="KW-0229">DNA integration</keyword>
<keyword evidence="3" id="KW-0238">DNA-binding</keyword>
<feature type="region of interest" description="Disordered" evidence="5">
    <location>
        <begin position="1"/>
        <end position="96"/>
    </location>
</feature>
<evidence type="ECO:0000259" key="6">
    <source>
        <dbReference type="PROSITE" id="PS51898"/>
    </source>
</evidence>
<dbReference type="PANTHER" id="PTHR30349">
    <property type="entry name" value="PHAGE INTEGRASE-RELATED"/>
    <property type="match status" value="1"/>
</dbReference>
<dbReference type="InterPro" id="IPR013762">
    <property type="entry name" value="Integrase-like_cat_sf"/>
</dbReference>
<evidence type="ECO:0000313" key="7">
    <source>
        <dbReference type="EMBL" id="ARJ70095.1"/>
    </source>
</evidence>
<protein>
    <recommendedName>
        <fullName evidence="6">Tyr recombinase domain-containing protein</fullName>
    </recommendedName>
</protein>
<dbReference type="EMBL" id="CP020612">
    <property type="protein sequence ID" value="ARJ70095.1"/>
    <property type="molecule type" value="Genomic_DNA"/>
</dbReference>
<dbReference type="InterPro" id="IPR011010">
    <property type="entry name" value="DNA_brk_join_enz"/>
</dbReference>
<proteinExistence type="inferred from homology"/>
<dbReference type="GO" id="GO:0003677">
    <property type="term" value="F:DNA binding"/>
    <property type="evidence" value="ECO:0007669"/>
    <property type="project" value="UniProtKB-KW"/>
</dbReference>
<evidence type="ECO:0000256" key="2">
    <source>
        <dbReference type="ARBA" id="ARBA00022908"/>
    </source>
</evidence>
<dbReference type="PROSITE" id="PS51898">
    <property type="entry name" value="TYR_RECOMBINASE"/>
    <property type="match status" value="1"/>
</dbReference>
<dbReference type="Gene3D" id="1.10.443.10">
    <property type="entry name" value="Intergrase catalytic core"/>
    <property type="match status" value="1"/>
</dbReference>
<comment type="similarity">
    <text evidence="1">Belongs to the 'phage' integrase family.</text>
</comment>
<organism evidence="7 8">
    <name type="scientific">Paracoccus contaminans</name>
    <dbReference type="NCBI Taxonomy" id="1945662"/>
    <lineage>
        <taxon>Bacteria</taxon>
        <taxon>Pseudomonadati</taxon>
        <taxon>Pseudomonadota</taxon>
        <taxon>Alphaproteobacteria</taxon>
        <taxon>Rhodobacterales</taxon>
        <taxon>Paracoccaceae</taxon>
        <taxon>Paracoccus</taxon>
    </lineage>
</organism>
<evidence type="ECO:0000256" key="5">
    <source>
        <dbReference type="SAM" id="MobiDB-lite"/>
    </source>
</evidence>
<reference evidence="7 8" key="1">
    <citation type="submission" date="2017-03" db="EMBL/GenBank/DDBJ databases">
        <title>Genome sequence of Paracoccus contaminans isolated from a water microcosm.</title>
        <authorList>
            <person name="Aurass P."/>
            <person name="Karste S."/>
            <person name="Trost E."/>
            <person name="Glaeser S.P."/>
            <person name="Kaempfer P."/>
            <person name="Flieger A."/>
        </authorList>
    </citation>
    <scope>NUCLEOTIDE SEQUENCE [LARGE SCALE GENOMIC DNA]</scope>
    <source>
        <strain evidence="8">RKI 16-01929T\LMG 29738T\CCM 8701T\CIP 111112T</strain>
    </source>
</reference>
<feature type="compositionally biased region" description="Polar residues" evidence="5">
    <location>
        <begin position="83"/>
        <end position="92"/>
    </location>
</feature>
<dbReference type="CDD" id="cd01184">
    <property type="entry name" value="INT_C_like_1"/>
    <property type="match status" value="1"/>
</dbReference>
<dbReference type="InterPro" id="IPR050090">
    <property type="entry name" value="Tyrosine_recombinase_XerCD"/>
</dbReference>